<dbReference type="PANTHER" id="PTHR30288:SF0">
    <property type="entry name" value="FLAGELLAR HOOK-ASSOCIATED PROTEIN 2"/>
    <property type="match status" value="1"/>
</dbReference>
<dbReference type="Pfam" id="PF07195">
    <property type="entry name" value="FliD_C"/>
    <property type="match status" value="1"/>
</dbReference>
<evidence type="ECO:0000259" key="7">
    <source>
        <dbReference type="Pfam" id="PF07195"/>
    </source>
</evidence>
<sequence>MAAEGVNFTGLSSGVDTKSIVDQLMRLERIPITRVELRRNREEARQKALNEISTKISQVRAAADALRDPTFWNGGPKAVGGDDASYGVVASSTTVKSAYAVQVKQLAAADAWRQQATAGTSTLAASYTAPGVLADKTTKLTDLKDASGTSLGVAVGQTITFAATKGEPGSQTPVSVGYTVTATSTLEDLRAAVQTGMAGSTVTIEAGGRLRVQSAIGLDAALSDVSMTTGVAAFDTQFSAATVSSTTASGYGTVRTSGPLRLIVGDEGAAASALSFEVALTAGMTMAEVAARINASNGGVTAAVIDGRLQVTGSATGAASDVRFDPLSSIAQDLGFVAGGVPNPAAHVVTSRDAIVNVNGADVTSASNTATSIIPGATLTLKAVATSASTVTTDPLSVDAAEAEKRAKALVDAYNGAMDMLNIKMSEKSVTAPTNEVDRNKGTLFGSSQLRSVKDALQRAFGDVVTGLDTGRNTASSAGLSTGAIGTGVNKDTLAGRLTFDSATFTALFASDRTALRAIFDRDGATEAEDGIAQRLSDVTKLLTQTGGTLQSAIAGSGTQVSRLQTRITEMTTRLTATESRLKTQFLAMERAISQLNASRNSLAALPQPGFNQ</sequence>
<dbReference type="GO" id="GO:0009421">
    <property type="term" value="C:bacterial-type flagellum filament cap"/>
    <property type="evidence" value="ECO:0007669"/>
    <property type="project" value="InterPro"/>
</dbReference>
<keyword evidence="4 5" id="KW-0975">Bacterial flagellum</keyword>
<organism evidence="8">
    <name type="scientific">uncultured Thermoleophilia bacterium</name>
    <dbReference type="NCBI Taxonomy" id="1497501"/>
    <lineage>
        <taxon>Bacteria</taxon>
        <taxon>Bacillati</taxon>
        <taxon>Actinomycetota</taxon>
        <taxon>Thermoleophilia</taxon>
        <taxon>environmental samples</taxon>
    </lineage>
</organism>
<evidence type="ECO:0000259" key="6">
    <source>
        <dbReference type="Pfam" id="PF02465"/>
    </source>
</evidence>
<evidence type="ECO:0000313" key="8">
    <source>
        <dbReference type="EMBL" id="CAA9545949.1"/>
    </source>
</evidence>
<evidence type="ECO:0000256" key="3">
    <source>
        <dbReference type="ARBA" id="ARBA00023054"/>
    </source>
</evidence>
<gene>
    <name evidence="8" type="ORF">AVDCRST_MAG79-2302</name>
</gene>
<dbReference type="Pfam" id="PF07196">
    <property type="entry name" value="Flagellin_IN"/>
    <property type="match status" value="1"/>
</dbReference>
<feature type="domain" description="Flagellar hook-associated protein 2 N-terminal" evidence="6">
    <location>
        <begin position="13"/>
        <end position="110"/>
    </location>
</feature>
<reference evidence="8" key="1">
    <citation type="submission" date="2020-02" db="EMBL/GenBank/DDBJ databases">
        <authorList>
            <person name="Meier V. D."/>
        </authorList>
    </citation>
    <scope>NUCLEOTIDE SEQUENCE</scope>
    <source>
        <strain evidence="8">AVDCRST_MAG79</strain>
    </source>
</reference>
<dbReference type="InterPro" id="IPR010809">
    <property type="entry name" value="FliD_C"/>
</dbReference>
<dbReference type="InterPro" id="IPR040026">
    <property type="entry name" value="FliD"/>
</dbReference>
<keyword evidence="3" id="KW-0175">Coiled coil</keyword>
<comment type="similarity">
    <text evidence="1 5">Belongs to the FliD family.</text>
</comment>
<comment type="subcellular location">
    <subcellularLocation>
        <location evidence="5">Secreted</location>
    </subcellularLocation>
    <subcellularLocation>
        <location evidence="5">Bacterial flagellum</location>
    </subcellularLocation>
</comment>
<proteinExistence type="inferred from homology"/>
<dbReference type="InterPro" id="IPR003481">
    <property type="entry name" value="FliD_N"/>
</dbReference>
<feature type="domain" description="Flagellar hook-associated protein 2 C-terminal" evidence="7">
    <location>
        <begin position="352"/>
        <end position="598"/>
    </location>
</feature>
<dbReference type="EMBL" id="CADCWC010000346">
    <property type="protein sequence ID" value="CAA9545949.1"/>
    <property type="molecule type" value="Genomic_DNA"/>
</dbReference>
<accession>A0A6J4UD00</accession>
<comment type="function">
    <text evidence="5">Required for morphogenesis and for the elongation of the flagellar filament by facilitating polymerization of the flagellin monomers at the tip of growing filament. Forms a capping structure, which prevents flagellin subunits (transported through the central channel of the flagellum) from leaking out without polymerization at the distal end.</text>
</comment>
<dbReference type="GO" id="GO:0005576">
    <property type="term" value="C:extracellular region"/>
    <property type="evidence" value="ECO:0007669"/>
    <property type="project" value="UniProtKB-SubCell"/>
</dbReference>
<evidence type="ECO:0000256" key="2">
    <source>
        <dbReference type="ARBA" id="ARBA00011255"/>
    </source>
</evidence>
<comment type="subunit">
    <text evidence="2 5">Homopentamer.</text>
</comment>
<dbReference type="Pfam" id="PF02465">
    <property type="entry name" value="FliD_N"/>
    <property type="match status" value="1"/>
</dbReference>
<dbReference type="InterPro" id="IPR010810">
    <property type="entry name" value="Flagellin_hook_IN_motif"/>
</dbReference>
<evidence type="ECO:0000256" key="1">
    <source>
        <dbReference type="ARBA" id="ARBA00009764"/>
    </source>
</evidence>
<dbReference type="GO" id="GO:0071973">
    <property type="term" value="P:bacterial-type flagellum-dependent cell motility"/>
    <property type="evidence" value="ECO:0007669"/>
    <property type="project" value="TreeGrafter"/>
</dbReference>
<dbReference type="AlphaFoldDB" id="A0A6J4UD00"/>
<evidence type="ECO:0000256" key="5">
    <source>
        <dbReference type="RuleBase" id="RU362066"/>
    </source>
</evidence>
<dbReference type="GO" id="GO:0007155">
    <property type="term" value="P:cell adhesion"/>
    <property type="evidence" value="ECO:0007669"/>
    <property type="project" value="InterPro"/>
</dbReference>
<dbReference type="PANTHER" id="PTHR30288">
    <property type="entry name" value="FLAGELLAR CAP/ASSEMBLY PROTEIN FLID"/>
    <property type="match status" value="1"/>
</dbReference>
<keyword evidence="5" id="KW-0964">Secreted</keyword>
<name>A0A6J4UD00_9ACTN</name>
<evidence type="ECO:0000256" key="4">
    <source>
        <dbReference type="ARBA" id="ARBA00023143"/>
    </source>
</evidence>
<dbReference type="GO" id="GO:0009424">
    <property type="term" value="C:bacterial-type flagellum hook"/>
    <property type="evidence" value="ECO:0007669"/>
    <property type="project" value="UniProtKB-UniRule"/>
</dbReference>
<protein>
    <recommendedName>
        <fullName evidence="5">Flagellar hook-associated protein 2</fullName>
        <shortName evidence="5">HAP2</shortName>
    </recommendedName>
    <alternativeName>
        <fullName evidence="5">Flagellar cap protein</fullName>
    </alternativeName>
</protein>